<dbReference type="Proteomes" id="UP000318102">
    <property type="component" value="Unassembled WGS sequence"/>
</dbReference>
<dbReference type="RefSeq" id="WP_144991330.1">
    <property type="nucleotide sequence ID" value="NZ_VNJK01000001.1"/>
</dbReference>
<evidence type="ECO:0000313" key="8">
    <source>
        <dbReference type="Proteomes" id="UP000318102"/>
    </source>
</evidence>
<comment type="subcellular location">
    <subcellularLocation>
        <location evidence="1">Membrane</location>
        <topology evidence="1">Multi-pass membrane protein</topology>
    </subcellularLocation>
</comment>
<keyword evidence="4 5" id="KW-0472">Membrane</keyword>
<keyword evidence="2 5" id="KW-0812">Transmembrane</keyword>
<protein>
    <submittedName>
        <fullName evidence="7">ABC transporter permease</fullName>
    </submittedName>
</protein>
<dbReference type="PANTHER" id="PTHR43027:SF1">
    <property type="entry name" value="DOXORUBICIN RESISTANCE ABC TRANSPORTER PERMEASE PROTEIN DRRC-RELATED"/>
    <property type="match status" value="1"/>
</dbReference>
<evidence type="ECO:0000256" key="3">
    <source>
        <dbReference type="ARBA" id="ARBA00022989"/>
    </source>
</evidence>
<name>A0A559J2W4_9BACL</name>
<accession>A0A559J2W4</accession>
<keyword evidence="8" id="KW-1185">Reference proteome</keyword>
<comment type="caution">
    <text evidence="7">The sequence shown here is derived from an EMBL/GenBank/DDBJ whole genome shotgun (WGS) entry which is preliminary data.</text>
</comment>
<dbReference type="Pfam" id="PF12698">
    <property type="entry name" value="ABC2_membrane_3"/>
    <property type="match status" value="1"/>
</dbReference>
<feature type="transmembrane region" description="Helical" evidence="5">
    <location>
        <begin position="169"/>
        <end position="191"/>
    </location>
</feature>
<evidence type="ECO:0000256" key="1">
    <source>
        <dbReference type="ARBA" id="ARBA00004141"/>
    </source>
</evidence>
<dbReference type="GO" id="GO:0016020">
    <property type="term" value="C:membrane"/>
    <property type="evidence" value="ECO:0007669"/>
    <property type="project" value="UniProtKB-SubCell"/>
</dbReference>
<evidence type="ECO:0000259" key="6">
    <source>
        <dbReference type="PROSITE" id="PS51012"/>
    </source>
</evidence>
<dbReference type="PROSITE" id="PS51012">
    <property type="entry name" value="ABC_TM2"/>
    <property type="match status" value="1"/>
</dbReference>
<gene>
    <name evidence="7" type="ORF">FPZ44_14880</name>
</gene>
<feature type="transmembrane region" description="Helical" evidence="5">
    <location>
        <begin position="248"/>
        <end position="272"/>
    </location>
</feature>
<dbReference type="InterPro" id="IPR052902">
    <property type="entry name" value="ABC-2_transporter"/>
</dbReference>
<evidence type="ECO:0000256" key="4">
    <source>
        <dbReference type="ARBA" id="ARBA00023136"/>
    </source>
</evidence>
<dbReference type="OrthoDB" id="9788252at2"/>
<proteinExistence type="predicted"/>
<evidence type="ECO:0000313" key="7">
    <source>
        <dbReference type="EMBL" id="TVX94220.1"/>
    </source>
</evidence>
<organism evidence="7 8">
    <name type="scientific">Paenibacillus agilis</name>
    <dbReference type="NCBI Taxonomy" id="3020863"/>
    <lineage>
        <taxon>Bacteria</taxon>
        <taxon>Bacillati</taxon>
        <taxon>Bacillota</taxon>
        <taxon>Bacilli</taxon>
        <taxon>Bacillales</taxon>
        <taxon>Paenibacillaceae</taxon>
        <taxon>Paenibacillus</taxon>
    </lineage>
</organism>
<keyword evidence="3 5" id="KW-1133">Transmembrane helix</keyword>
<feature type="transmembrane region" description="Helical" evidence="5">
    <location>
        <begin position="212"/>
        <end position="242"/>
    </location>
</feature>
<feature type="transmembrane region" description="Helical" evidence="5">
    <location>
        <begin position="284"/>
        <end position="309"/>
    </location>
</feature>
<dbReference type="AlphaFoldDB" id="A0A559J2W4"/>
<evidence type="ECO:0000256" key="5">
    <source>
        <dbReference type="SAM" id="Phobius"/>
    </source>
</evidence>
<feature type="transmembrane region" description="Helical" evidence="5">
    <location>
        <begin position="21"/>
        <end position="40"/>
    </location>
</feature>
<feature type="domain" description="ABC transmembrane type-2" evidence="6">
    <location>
        <begin position="132"/>
        <end position="365"/>
    </location>
</feature>
<dbReference type="EMBL" id="VNJK01000001">
    <property type="protein sequence ID" value="TVX94220.1"/>
    <property type="molecule type" value="Genomic_DNA"/>
</dbReference>
<dbReference type="InterPro" id="IPR013525">
    <property type="entry name" value="ABC2_TM"/>
</dbReference>
<evidence type="ECO:0000256" key="2">
    <source>
        <dbReference type="ARBA" id="ARBA00022692"/>
    </source>
</evidence>
<dbReference type="PANTHER" id="PTHR43027">
    <property type="entry name" value="DOXORUBICIN RESISTANCE ABC TRANSPORTER PERMEASE PROTEIN DRRC-RELATED"/>
    <property type="match status" value="1"/>
</dbReference>
<feature type="transmembrane region" description="Helical" evidence="5">
    <location>
        <begin position="339"/>
        <end position="362"/>
    </location>
</feature>
<dbReference type="InterPro" id="IPR047817">
    <property type="entry name" value="ABC2_TM_bact-type"/>
</dbReference>
<sequence>MSQLCKLFGTHLKLAFREKQVWFWSIFYPVILLVIFGFIFGKVNDGSSFEAKVAIVQAAPNQVSKQLLQTLSRIPQLELDGDASISQANAMEKLKQKKVDAVITLPQQASSGTIQIWLHQEKIQTTTSQAIKGIVESVAQHLNWSIAEVQPAIKVQSNTVSVGKDDLKYSAFLLTGLIALSISQSGLFNMVQHIELQRTGLLRRLRMTPMSMMTFSLASILVKWVLATIQIVLLTFAGIWLFGATLHIDLLGLLLIFTVGTLSFAAMGYFLVSLSKSMEMYVGLANLASFLMMFISGIFFDVNMLPAFMQSLSHFVPLTYFANGIRDTMLYEMSLSSGALWNNVFILVLWGAGAVIAASLIMKRKKLK</sequence>
<dbReference type="GO" id="GO:0140359">
    <property type="term" value="F:ABC-type transporter activity"/>
    <property type="evidence" value="ECO:0007669"/>
    <property type="project" value="InterPro"/>
</dbReference>
<reference evidence="7 8" key="1">
    <citation type="submission" date="2019-07" db="EMBL/GenBank/DDBJ databases">
        <authorList>
            <person name="Kim J."/>
        </authorList>
    </citation>
    <scope>NUCLEOTIDE SEQUENCE [LARGE SCALE GENOMIC DNA]</scope>
    <source>
        <strain evidence="7 8">N4</strain>
    </source>
</reference>